<evidence type="ECO:0000256" key="10">
    <source>
        <dbReference type="SAM" id="Phobius"/>
    </source>
</evidence>
<dbReference type="InterPro" id="IPR036008">
    <property type="entry name" value="Aconitase_4Fe-4S_dom"/>
</dbReference>
<dbReference type="InterPro" id="IPR000573">
    <property type="entry name" value="AconitaseA/IPMdHydase_ssu_swvl"/>
</dbReference>
<evidence type="ECO:0000256" key="8">
    <source>
        <dbReference type="ARBA" id="ARBA00023239"/>
    </source>
</evidence>
<comment type="similarity">
    <text evidence="2">Belongs to the aconitase/IPM isomerase family.</text>
</comment>
<dbReference type="GO" id="GO:0016020">
    <property type="term" value="C:membrane"/>
    <property type="evidence" value="ECO:0007669"/>
    <property type="project" value="InterPro"/>
</dbReference>
<dbReference type="InterPro" id="IPR007594">
    <property type="entry name" value="RFT1"/>
</dbReference>
<dbReference type="GO" id="GO:0051539">
    <property type="term" value="F:4 iron, 4 sulfur cluster binding"/>
    <property type="evidence" value="ECO:0007669"/>
    <property type="project" value="UniProtKB-KW"/>
</dbReference>
<dbReference type="FunFam" id="3.20.19.10:FF:000001">
    <property type="entry name" value="Aconitate hydratase"/>
    <property type="match status" value="1"/>
</dbReference>
<feature type="domain" description="Aconitase A/isopropylmalate dehydratase small subunit swivel" evidence="12">
    <location>
        <begin position="1137"/>
        <end position="1256"/>
    </location>
</feature>
<feature type="transmembrane region" description="Helical" evidence="10">
    <location>
        <begin position="366"/>
        <end position="387"/>
    </location>
</feature>
<dbReference type="NCBIfam" id="NF006757">
    <property type="entry name" value="PRK09277.1"/>
    <property type="match status" value="1"/>
</dbReference>
<feature type="transmembrane region" description="Helical" evidence="10">
    <location>
        <begin position="331"/>
        <end position="354"/>
    </location>
</feature>
<feature type="transmembrane region" description="Helical" evidence="10">
    <location>
        <begin position="127"/>
        <end position="148"/>
    </location>
</feature>
<evidence type="ECO:0000313" key="14">
    <source>
        <dbReference type="Proteomes" id="UP000078542"/>
    </source>
</evidence>
<keyword evidence="7" id="KW-0411">Iron-sulfur</keyword>
<dbReference type="InterPro" id="IPR001030">
    <property type="entry name" value="Acoase/IPM_deHydtase_lsu_aba"/>
</dbReference>
<dbReference type="FunFam" id="3.30.499.10:FF:000011">
    <property type="entry name" value="Iron-responsive element binding protein 2"/>
    <property type="match status" value="1"/>
</dbReference>
<dbReference type="InterPro" id="IPR006249">
    <property type="entry name" value="Aconitase/IRP2"/>
</dbReference>
<evidence type="ECO:0000256" key="6">
    <source>
        <dbReference type="ARBA" id="ARBA00023004"/>
    </source>
</evidence>
<dbReference type="SUPFAM" id="SSF52016">
    <property type="entry name" value="LeuD/IlvD-like"/>
    <property type="match status" value="1"/>
</dbReference>
<feature type="transmembrane region" description="Helical" evidence="10">
    <location>
        <begin position="23"/>
        <end position="44"/>
    </location>
</feature>
<dbReference type="InterPro" id="IPR015931">
    <property type="entry name" value="Acnase/IPM_dHydase_lsu_aba_1/3"/>
</dbReference>
<dbReference type="Pfam" id="PF00694">
    <property type="entry name" value="Aconitase_C"/>
    <property type="match status" value="1"/>
</dbReference>
<accession>A0A151ILP3</accession>
<keyword evidence="10" id="KW-0472">Membrane</keyword>
<dbReference type="SUPFAM" id="SSF53732">
    <property type="entry name" value="Aconitase iron-sulfur domain"/>
    <property type="match status" value="1"/>
</dbReference>
<dbReference type="CDD" id="cd01580">
    <property type="entry name" value="AcnA_IRP_Swivel"/>
    <property type="match status" value="1"/>
</dbReference>
<feature type="transmembrane region" description="Helical" evidence="10">
    <location>
        <begin position="408"/>
        <end position="429"/>
    </location>
</feature>
<dbReference type="FunFam" id="3.30.499.10:FF:000005">
    <property type="entry name" value="cytoplasmic aconitate hydratase"/>
    <property type="match status" value="1"/>
</dbReference>
<protein>
    <recommendedName>
        <fullName evidence="3">aconitate hydratase</fullName>
        <ecNumber evidence="3">4.2.1.3</ecNumber>
    </recommendedName>
</protein>
<keyword evidence="4" id="KW-0004">4Fe-4S</keyword>
<evidence type="ECO:0000256" key="3">
    <source>
        <dbReference type="ARBA" id="ARBA00012926"/>
    </source>
</evidence>
<keyword evidence="5" id="KW-0479">Metal-binding</keyword>
<sequence length="1326" mass="148040">MPPNILKSSLENASFSIVFQKNFFLQIFCRCVTFVLNAFVVRHVGQAILGVINVRLLLLESMILVPICIVMSFLFGYIWLFLLSTTEILPPYYTFAVWAVGLSCIIELSSLVVQLVASAFLFVRLKIILDTIMIVIRTMTFVPLILYYPENALLAFGIAQLVAAIFYTTSHYAYFHHHIKKLNKCSQKRKMSLKDNSDEYVIREFPFHAIEEFLPGQLENNDSYLDKKLTILTWSFFRQGILKQILTEGERLIMTIMPVLTFTEQGVYEIVNNMGSLAARFIFRPIEDSGYFYFTQMVKRDKTISDQNPIKFYVPIYKLYFQVKVQESVNVLTHLCSVVTCIGLVVLVFGQSYSSLLLWLYGGSKLILPLPVLLLRAHCLAVLLLGINGVTECYTNATADSATINKSNLIMVYQSITFLGASYLFAIWFGPVGFILGNCVNMSLRIIHSVIFINKRHQDTIYRPLRGLVPKPMFSTCLLVSAFVTNLSHDFTGVPAVVDFAAMRDAVKKLGGDPNKINPVCPSDLVIDHSIQADFTRRYSLLLYQVCFDFLNGELKNLFFIFVLYYLIWFKSYYYACFSNDAIKKNEELEFERNKERFMFLKWGAKAFKNMLIVPPGSGIVHQVNLEYLARVVFNSNNLLYPDSVVGTDSHTTMVNGLGVLGWGVGGIEAEAVMLGQAISMLIPKVVGYKLEGVLNQYATSTDLVLTITKNLRQVGVVGKFVEFFGPGVTQLSIADRATISNMCPEYGATVGFFAVDQQSLAYLKQTGRSEEHIDKIEKYLENVRMLRNYDDPSQDPIFSEVVTLDLNTVVSSVSGPKRPHDRVSVSDMQIDFRNCLVNKVGFKGYGLTPAKVDSVGKFKYEEKEYELKHGSVVIAAITSCTNTSNPSVMLGAGLLAKKAVEAGLNVEPYIKTSLSPGSGVVTYYLQESGVIPYLTKLGFDIVGYGCMTCIGNSGPLPDAIVETIEKNELICCGVLSGNRNFEGRVHPNTRANYLASPLLVIAYAIAGTVDFDFEKQPLGHKADGTPIFLQDIWPTRSEIQTVEQKYVIPAMFKEVYGKIERGSDNWANLVAPDGKLYPWDIDSTYIKNPPYFDNLQKELSPIKSITRARVLVNLGDSVTTDHISPAGSIARNSAAARYLANRDLTPKDFNSYGSRRGNDAVMARGTFANIRLMNKFIGKAGPRTIYIPTNEEMDVFDAAEKYVKDGTPLIALVGKEYGSGSSRDWAAKGPYLLGIRAVIAESSNLVGMGIVPLQYLPGENAETLGLTGYEQYDIVIPTNCQPGETIIVNTDNGKNFKVIARFDTDVDLTYFKHGGILNYMIRTML</sequence>
<dbReference type="InterPro" id="IPR015928">
    <property type="entry name" value="Aconitase/3IPM_dehydase_swvl"/>
</dbReference>
<dbReference type="GO" id="GO:0046872">
    <property type="term" value="F:metal ion binding"/>
    <property type="evidence" value="ECO:0007669"/>
    <property type="project" value="UniProtKB-KW"/>
</dbReference>
<keyword evidence="8" id="KW-0456">Lyase</keyword>
<dbReference type="EC" id="4.2.1.3" evidence="3"/>
<feature type="transmembrane region" description="Helical" evidence="10">
    <location>
        <begin position="92"/>
        <end position="115"/>
    </location>
</feature>
<evidence type="ECO:0000256" key="1">
    <source>
        <dbReference type="ARBA" id="ARBA00001966"/>
    </source>
</evidence>
<dbReference type="EMBL" id="KQ977104">
    <property type="protein sequence ID" value="KYN05810.1"/>
    <property type="molecule type" value="Genomic_DNA"/>
</dbReference>
<dbReference type="NCBIfam" id="TIGR01341">
    <property type="entry name" value="aconitase_1"/>
    <property type="match status" value="1"/>
</dbReference>
<dbReference type="InterPro" id="IPR018136">
    <property type="entry name" value="Aconitase_4Fe-4S_BS"/>
</dbReference>
<feature type="domain" description="Aconitase/3-isopropylmalate dehydratase large subunit alpha/beta/alpha" evidence="11">
    <location>
        <begin position="486"/>
        <end position="1008"/>
    </location>
</feature>
<dbReference type="NCBIfam" id="NF009520">
    <property type="entry name" value="PRK12881.1"/>
    <property type="match status" value="1"/>
</dbReference>
<dbReference type="Pfam" id="PF04506">
    <property type="entry name" value="Rft-1"/>
    <property type="match status" value="1"/>
</dbReference>
<dbReference type="PROSITE" id="PS00450">
    <property type="entry name" value="ACONITASE_1"/>
    <property type="match status" value="1"/>
</dbReference>
<feature type="transmembrane region" description="Helical" evidence="10">
    <location>
        <begin position="154"/>
        <end position="174"/>
    </location>
</feature>
<gene>
    <name evidence="13" type="ORF">ALC62_03289</name>
</gene>
<reference evidence="13 14" key="1">
    <citation type="submission" date="2016-03" db="EMBL/GenBank/DDBJ databases">
        <title>Cyphomyrmex costatus WGS genome.</title>
        <authorList>
            <person name="Nygaard S."/>
            <person name="Hu H."/>
            <person name="Boomsma J."/>
            <person name="Zhang G."/>
        </authorList>
    </citation>
    <scope>NUCLEOTIDE SEQUENCE [LARGE SCALE GENOMIC DNA]</scope>
    <source>
        <strain evidence="13">MS0001</strain>
        <tissue evidence="13">Whole body</tissue>
    </source>
</reference>
<dbReference type="Gene3D" id="3.20.19.10">
    <property type="entry name" value="Aconitase, domain 4"/>
    <property type="match status" value="1"/>
</dbReference>
<evidence type="ECO:0000256" key="9">
    <source>
        <dbReference type="ARBA" id="ARBA00023501"/>
    </source>
</evidence>
<proteinExistence type="inferred from homology"/>
<evidence type="ECO:0000259" key="12">
    <source>
        <dbReference type="Pfam" id="PF00694"/>
    </source>
</evidence>
<keyword evidence="14" id="KW-1185">Reference proteome</keyword>
<organism evidence="13 14">
    <name type="scientific">Cyphomyrmex costatus</name>
    <dbReference type="NCBI Taxonomy" id="456900"/>
    <lineage>
        <taxon>Eukaryota</taxon>
        <taxon>Metazoa</taxon>
        <taxon>Ecdysozoa</taxon>
        <taxon>Arthropoda</taxon>
        <taxon>Hexapoda</taxon>
        <taxon>Insecta</taxon>
        <taxon>Pterygota</taxon>
        <taxon>Neoptera</taxon>
        <taxon>Endopterygota</taxon>
        <taxon>Hymenoptera</taxon>
        <taxon>Apocrita</taxon>
        <taxon>Aculeata</taxon>
        <taxon>Formicoidea</taxon>
        <taxon>Formicidae</taxon>
        <taxon>Myrmicinae</taxon>
        <taxon>Cyphomyrmex</taxon>
    </lineage>
</organism>
<keyword evidence="10" id="KW-1133">Transmembrane helix</keyword>
<dbReference type="PRINTS" id="PR00415">
    <property type="entry name" value="ACONITASE"/>
</dbReference>
<dbReference type="GO" id="GO:0006488">
    <property type="term" value="P:dolichol-linked oligosaccharide biosynthetic process"/>
    <property type="evidence" value="ECO:0007669"/>
    <property type="project" value="InterPro"/>
</dbReference>
<dbReference type="GO" id="GO:0003994">
    <property type="term" value="F:aconitate hydratase activity"/>
    <property type="evidence" value="ECO:0007669"/>
    <property type="project" value="UniProtKB-EC"/>
</dbReference>
<dbReference type="PANTHER" id="PTHR11670">
    <property type="entry name" value="ACONITASE/IRON-RESPONSIVE ELEMENT FAMILY MEMBER"/>
    <property type="match status" value="1"/>
</dbReference>
<dbReference type="InterPro" id="IPR044137">
    <property type="entry name" value="AcnA_IRP_Swivel"/>
</dbReference>
<dbReference type="STRING" id="456900.A0A151ILP3"/>
<evidence type="ECO:0000256" key="2">
    <source>
        <dbReference type="ARBA" id="ARBA00007185"/>
    </source>
</evidence>
<evidence type="ECO:0000256" key="5">
    <source>
        <dbReference type="ARBA" id="ARBA00022723"/>
    </source>
</evidence>
<comment type="catalytic activity">
    <reaction evidence="9">
        <text>citrate = D-threo-isocitrate</text>
        <dbReference type="Rhea" id="RHEA:10336"/>
        <dbReference type="ChEBI" id="CHEBI:15562"/>
        <dbReference type="ChEBI" id="CHEBI:16947"/>
        <dbReference type="EC" id="4.2.1.3"/>
    </reaction>
</comment>
<dbReference type="PROSITE" id="PS01244">
    <property type="entry name" value="ACONITASE_2"/>
    <property type="match status" value="1"/>
</dbReference>
<dbReference type="Gene3D" id="3.30.499.10">
    <property type="entry name" value="Aconitase, domain 3"/>
    <property type="match status" value="2"/>
</dbReference>
<dbReference type="CDD" id="cd01586">
    <property type="entry name" value="AcnA_IRP"/>
    <property type="match status" value="1"/>
</dbReference>
<name>A0A151ILP3_9HYME</name>
<evidence type="ECO:0000259" key="11">
    <source>
        <dbReference type="Pfam" id="PF00330"/>
    </source>
</evidence>
<dbReference type="Pfam" id="PF00330">
    <property type="entry name" value="Aconitase"/>
    <property type="match status" value="1"/>
</dbReference>
<comment type="cofactor">
    <cofactor evidence="1">
        <name>[4Fe-4S] cluster</name>
        <dbReference type="ChEBI" id="CHEBI:49883"/>
    </cofactor>
</comment>
<evidence type="ECO:0000313" key="13">
    <source>
        <dbReference type="EMBL" id="KYN05810.1"/>
    </source>
</evidence>
<dbReference type="Proteomes" id="UP000078542">
    <property type="component" value="Unassembled WGS sequence"/>
</dbReference>
<feature type="transmembrane region" description="Helical" evidence="10">
    <location>
        <begin position="56"/>
        <end position="80"/>
    </location>
</feature>
<dbReference type="Gene3D" id="6.10.190.10">
    <property type="match status" value="1"/>
</dbReference>
<evidence type="ECO:0000256" key="7">
    <source>
        <dbReference type="ARBA" id="ARBA00023014"/>
    </source>
</evidence>
<evidence type="ECO:0000256" key="4">
    <source>
        <dbReference type="ARBA" id="ARBA00022485"/>
    </source>
</evidence>
<keyword evidence="6" id="KW-0408">Iron</keyword>
<keyword evidence="10" id="KW-0812">Transmembrane</keyword>